<comment type="cofactor">
    <cofactor evidence="1">
        <name>heme</name>
        <dbReference type="ChEBI" id="CHEBI:30413"/>
    </cofactor>
    <text evidence="1">Binds 1 heme group per subunit.</text>
</comment>
<comment type="catalytic activity">
    <reaction evidence="1">
        <text>L-tryptophan + O2 = N-formyl-L-kynurenine</text>
        <dbReference type="Rhea" id="RHEA:24536"/>
        <dbReference type="ChEBI" id="CHEBI:15379"/>
        <dbReference type="ChEBI" id="CHEBI:57912"/>
        <dbReference type="ChEBI" id="CHEBI:58629"/>
        <dbReference type="EC" id="1.13.11.11"/>
    </reaction>
</comment>
<evidence type="ECO:0000313" key="3">
    <source>
        <dbReference type="Proteomes" id="UP001157974"/>
    </source>
</evidence>
<dbReference type="SUPFAM" id="SSF140959">
    <property type="entry name" value="Indolic compounds 2,3-dioxygenase-like"/>
    <property type="match status" value="1"/>
</dbReference>
<dbReference type="InterPro" id="IPR037217">
    <property type="entry name" value="Trp/Indoleamine_2_3_dOase-like"/>
</dbReference>
<keyword evidence="1" id="KW-0823">Tryptophan catabolism</keyword>
<evidence type="ECO:0000313" key="2">
    <source>
        <dbReference type="EMBL" id="KAJ8907986.1"/>
    </source>
</evidence>
<keyword evidence="1" id="KW-0408">Iron</keyword>
<dbReference type="Gene3D" id="1.20.58.480">
    <property type="match status" value="1"/>
</dbReference>
<dbReference type="GO" id="GO:0019441">
    <property type="term" value="P:L-tryptophan catabolic process to kynurenine"/>
    <property type="evidence" value="ECO:0007669"/>
    <property type="project" value="UniProtKB-UniRule"/>
</dbReference>
<dbReference type="HAMAP" id="MF_01972">
    <property type="entry name" value="T23O"/>
    <property type="match status" value="1"/>
</dbReference>
<keyword evidence="1" id="KW-0479">Metal-binding</keyword>
<gene>
    <name evidence="2" type="ORF">NDN08_008087</name>
</gene>
<comment type="subunit">
    <text evidence="1">Homotetramer. Dimer of dimers.</text>
</comment>
<dbReference type="GO" id="GO:0046872">
    <property type="term" value="F:metal ion binding"/>
    <property type="evidence" value="ECO:0007669"/>
    <property type="project" value="UniProtKB-KW"/>
</dbReference>
<dbReference type="EMBL" id="JAMWBK010000002">
    <property type="protein sequence ID" value="KAJ8907986.1"/>
    <property type="molecule type" value="Genomic_DNA"/>
</dbReference>
<keyword evidence="1" id="KW-0223">Dioxygenase</keyword>
<dbReference type="Gene3D" id="1.10.287.3810">
    <property type="match status" value="1"/>
</dbReference>
<sequence>MGCPYGYGSLPKAELSVESRIGVSPSEKAENACPMKRKHEEVVLGDLSSRSSAEVRRSRKDPLYYADYLKLDKILNAQEPLSWKAKDLCHDELLFITIHQTYELWFKQLIFEIDSVRDIFECLRLGEKQISTALHRLNRVKEIQKILVEQIRVLETMTAQEFLNFRDYLFPASGFQSVQFRLLETKLGLKLEKRVNQDFMNKLKEEDKKKVEKALSEPSLFDYVERWLRNMPFIEFRGYRFASHYKEAVEKMHNLDSCALNRMLEGEEREAAMKDLASTMEIYESVWDKDVHKKQKELGARRLGFRATNACLMIMLYEDQPMLQLPARLFQVLVDVDDCLNQWRHRHTQMVHRMIGQKIGTGGSLGHRYLKETVDRHRIFSDISNMSTLLLPKRFLPELPTTLRDQMKYFHSIEPYDRTLFELGGGGDNVELDWTFC</sequence>
<comment type="caution">
    <text evidence="1">Lacks conserved residue(s) required for the propagation of feature annotation.</text>
</comment>
<comment type="pathway">
    <text evidence="1">Amino-acid degradation; L-tryptophan degradation via kynurenine pathway; L-kynurenine from L-tryptophan: step 1/2.</text>
</comment>
<proteinExistence type="inferred from homology"/>
<organism evidence="2 3">
    <name type="scientific">Rhodosorus marinus</name>
    <dbReference type="NCBI Taxonomy" id="101924"/>
    <lineage>
        <taxon>Eukaryota</taxon>
        <taxon>Rhodophyta</taxon>
        <taxon>Stylonematophyceae</taxon>
        <taxon>Stylonematales</taxon>
        <taxon>Stylonemataceae</taxon>
        <taxon>Rhodosorus</taxon>
    </lineage>
</organism>
<comment type="caution">
    <text evidence="2">The sequence shown here is derived from an EMBL/GenBank/DDBJ whole genome shotgun (WGS) entry which is preliminary data.</text>
</comment>
<dbReference type="AlphaFoldDB" id="A0AAV8UZG3"/>
<comment type="similarity">
    <text evidence="1">Belongs to the tryptophan 2,3-dioxygenase family.</text>
</comment>
<name>A0AAV8UZG3_9RHOD</name>
<dbReference type="PANTHER" id="PTHR10138:SF0">
    <property type="entry name" value="TRYPTOPHAN 2,3-DIOXYGENASE"/>
    <property type="match status" value="1"/>
</dbReference>
<protein>
    <recommendedName>
        <fullName evidence="1">Tryptophan 2,3-dioxygenase</fullName>
        <shortName evidence="1">TDO</shortName>
        <ecNumber evidence="1">1.13.11.11</ecNumber>
    </recommendedName>
    <alternativeName>
        <fullName evidence="1">Tryptamin 2,3-dioxygenase</fullName>
    </alternativeName>
    <alternativeName>
        <fullName evidence="1">Tryptophan oxygenase</fullName>
        <shortName evidence="1">TO</shortName>
        <shortName evidence="1">TRPO</shortName>
    </alternativeName>
    <alternativeName>
        <fullName evidence="1">Tryptophan pyrrolase</fullName>
    </alternativeName>
    <alternativeName>
        <fullName evidence="1">Tryptophanase</fullName>
    </alternativeName>
</protein>
<keyword evidence="1" id="KW-0349">Heme</keyword>
<evidence type="ECO:0000256" key="1">
    <source>
        <dbReference type="HAMAP-Rule" id="MF_03020"/>
    </source>
</evidence>
<dbReference type="GO" id="GO:0020037">
    <property type="term" value="F:heme binding"/>
    <property type="evidence" value="ECO:0007669"/>
    <property type="project" value="UniProtKB-UniRule"/>
</dbReference>
<dbReference type="GO" id="GO:0019442">
    <property type="term" value="P:L-tryptophan catabolic process to acetyl-CoA"/>
    <property type="evidence" value="ECO:0007669"/>
    <property type="project" value="TreeGrafter"/>
</dbReference>
<accession>A0AAV8UZG3</accession>
<keyword evidence="3" id="KW-1185">Reference proteome</keyword>
<reference evidence="2 3" key="1">
    <citation type="journal article" date="2023" name="Nat. Commun.">
        <title>Origin of minicircular mitochondrial genomes in red algae.</title>
        <authorList>
            <person name="Lee Y."/>
            <person name="Cho C.H."/>
            <person name="Lee Y.M."/>
            <person name="Park S.I."/>
            <person name="Yang J.H."/>
            <person name="West J.A."/>
            <person name="Bhattacharya D."/>
            <person name="Yoon H.S."/>
        </authorList>
    </citation>
    <scope>NUCLEOTIDE SEQUENCE [LARGE SCALE GENOMIC DNA]</scope>
    <source>
        <strain evidence="2 3">CCMP1338</strain>
        <tissue evidence="2">Whole cell</tissue>
    </source>
</reference>
<dbReference type="PANTHER" id="PTHR10138">
    <property type="entry name" value="TRYPTOPHAN 2,3-DIOXYGENASE"/>
    <property type="match status" value="1"/>
</dbReference>
<dbReference type="EC" id="1.13.11.11" evidence="1"/>
<dbReference type="InterPro" id="IPR004981">
    <property type="entry name" value="Trp_2_3_dOase"/>
</dbReference>
<dbReference type="GO" id="GO:0004833">
    <property type="term" value="F:L-tryptophan 2,3-dioxygenase activity"/>
    <property type="evidence" value="ECO:0007669"/>
    <property type="project" value="UniProtKB-UniRule"/>
</dbReference>
<dbReference type="Pfam" id="PF03301">
    <property type="entry name" value="Trp_dioxygenase"/>
    <property type="match status" value="1"/>
</dbReference>
<keyword evidence="1" id="KW-0560">Oxidoreductase</keyword>
<comment type="function">
    <text evidence="1">Heme-dependent dioxygenase that catalyzes the oxidative cleavage of the L-tryptophan (L-Trp) pyrrole ring and converts L-tryptophan to N-formyl-L-kynurenine. Catalyzes the oxidative cleavage of the indole moiety.</text>
</comment>
<dbReference type="Proteomes" id="UP001157974">
    <property type="component" value="Unassembled WGS sequence"/>
</dbReference>